<comment type="caution">
    <text evidence="2">The sequence shown here is derived from an EMBL/GenBank/DDBJ whole genome shotgun (WGS) entry which is preliminary data.</text>
</comment>
<dbReference type="Proteomes" id="UP000254848">
    <property type="component" value="Unassembled WGS sequence"/>
</dbReference>
<dbReference type="GO" id="GO:0090729">
    <property type="term" value="F:toxin activity"/>
    <property type="evidence" value="ECO:0007669"/>
    <property type="project" value="UniProtKB-KW"/>
</dbReference>
<keyword evidence="1" id="KW-0800">Toxin</keyword>
<dbReference type="Pfam" id="PF13332">
    <property type="entry name" value="Fil_haemagg_2"/>
    <property type="match status" value="1"/>
</dbReference>
<dbReference type="InterPro" id="IPR025157">
    <property type="entry name" value="Hemagglutinin_rpt"/>
</dbReference>
<feature type="non-terminal residue" evidence="2">
    <location>
        <position position="70"/>
    </location>
</feature>
<name>A0A370Q322_9GAMM</name>
<organism evidence="2 3">
    <name type="scientific">Enterobacillus tribolii</name>
    <dbReference type="NCBI Taxonomy" id="1487935"/>
    <lineage>
        <taxon>Bacteria</taxon>
        <taxon>Pseudomonadati</taxon>
        <taxon>Pseudomonadota</taxon>
        <taxon>Gammaproteobacteria</taxon>
        <taxon>Enterobacterales</taxon>
        <taxon>Hafniaceae</taxon>
        <taxon>Enterobacillus</taxon>
    </lineage>
</organism>
<gene>
    <name evidence="2" type="ORF">C8D90_1271</name>
</gene>
<protein>
    <submittedName>
        <fullName evidence="2">Hemagglutinin-like protein</fullName>
    </submittedName>
</protein>
<reference evidence="2 3" key="1">
    <citation type="submission" date="2018-07" db="EMBL/GenBank/DDBJ databases">
        <title>Genomic Encyclopedia of Type Strains, Phase IV (KMG-IV): sequencing the most valuable type-strain genomes for metagenomic binning, comparative biology and taxonomic classification.</title>
        <authorList>
            <person name="Goeker M."/>
        </authorList>
    </citation>
    <scope>NUCLEOTIDE SEQUENCE [LARGE SCALE GENOMIC DNA]</scope>
    <source>
        <strain evidence="2 3">DSM 103736</strain>
    </source>
</reference>
<dbReference type="AlphaFoldDB" id="A0A370Q322"/>
<sequence length="70" mass="7386">MQEDYATREAGTLLSGDNVKVSAGNDLKVTGSQVVGDGNVALNAGNNVTIKAATEEESHYYLKEKKKSGL</sequence>
<evidence type="ECO:0000313" key="2">
    <source>
        <dbReference type="EMBL" id="RDK82768.1"/>
    </source>
</evidence>
<dbReference type="EMBL" id="QRAP01000027">
    <property type="protein sequence ID" value="RDK82768.1"/>
    <property type="molecule type" value="Genomic_DNA"/>
</dbReference>
<proteinExistence type="predicted"/>
<keyword evidence="3" id="KW-1185">Reference proteome</keyword>
<dbReference type="GO" id="GO:0003824">
    <property type="term" value="F:catalytic activity"/>
    <property type="evidence" value="ECO:0007669"/>
    <property type="project" value="UniProtKB-ARBA"/>
</dbReference>
<accession>A0A370Q322</accession>
<evidence type="ECO:0000256" key="1">
    <source>
        <dbReference type="ARBA" id="ARBA00022656"/>
    </source>
</evidence>
<evidence type="ECO:0000313" key="3">
    <source>
        <dbReference type="Proteomes" id="UP000254848"/>
    </source>
</evidence>